<name>A0ABT6XRK4_9FLAO</name>
<keyword evidence="1" id="KW-1133">Transmembrane helix</keyword>
<reference evidence="3 4" key="1">
    <citation type="submission" date="2023-05" db="EMBL/GenBank/DDBJ databases">
        <title>Flavobacterium sedimenti sp. nov., isolated from the sediment.</title>
        <authorList>
            <person name="Wu N."/>
        </authorList>
    </citation>
    <scope>NUCLEOTIDE SEQUENCE [LARGE SCALE GENOMIC DNA]</scope>
    <source>
        <strain evidence="3 4">YZ-48</strain>
    </source>
</reference>
<gene>
    <name evidence="3" type="ORF">QHT84_08615</name>
</gene>
<dbReference type="Proteomes" id="UP001230035">
    <property type="component" value="Unassembled WGS sequence"/>
</dbReference>
<evidence type="ECO:0000256" key="1">
    <source>
        <dbReference type="SAM" id="Phobius"/>
    </source>
</evidence>
<evidence type="ECO:0000313" key="4">
    <source>
        <dbReference type="Proteomes" id="UP001230035"/>
    </source>
</evidence>
<feature type="chain" id="PRO_5047138138" evidence="2">
    <location>
        <begin position="27"/>
        <end position="70"/>
    </location>
</feature>
<organism evidence="3 4">
    <name type="scientific">Flavobacterium sedimenticola</name>
    <dbReference type="NCBI Taxonomy" id="3043286"/>
    <lineage>
        <taxon>Bacteria</taxon>
        <taxon>Pseudomonadati</taxon>
        <taxon>Bacteroidota</taxon>
        <taxon>Flavobacteriia</taxon>
        <taxon>Flavobacteriales</taxon>
        <taxon>Flavobacteriaceae</taxon>
        <taxon>Flavobacterium</taxon>
    </lineage>
</organism>
<feature type="transmembrane region" description="Helical" evidence="1">
    <location>
        <begin position="45"/>
        <end position="62"/>
    </location>
</feature>
<feature type="signal peptide" evidence="2">
    <location>
        <begin position="1"/>
        <end position="26"/>
    </location>
</feature>
<dbReference type="EMBL" id="JASGBP010000004">
    <property type="protein sequence ID" value="MDI9257477.1"/>
    <property type="molecule type" value="Genomic_DNA"/>
</dbReference>
<keyword evidence="1" id="KW-0472">Membrane</keyword>
<protein>
    <submittedName>
        <fullName evidence="3">Uncharacterized protein</fullName>
    </submittedName>
</protein>
<proteinExistence type="predicted"/>
<keyword evidence="4" id="KW-1185">Reference proteome</keyword>
<dbReference type="RefSeq" id="WP_283239153.1">
    <property type="nucleotide sequence ID" value="NZ_JASGBP010000004.1"/>
</dbReference>
<sequence>MSAMKYVNKIVFTIVLLCITTSSLQAQEDFGDDTDDNTPAASVDFYVPLLLVTAVGLGYLLLRQKTKINR</sequence>
<accession>A0ABT6XRK4</accession>
<keyword evidence="1" id="KW-0812">Transmembrane</keyword>
<evidence type="ECO:0000313" key="3">
    <source>
        <dbReference type="EMBL" id="MDI9257477.1"/>
    </source>
</evidence>
<comment type="caution">
    <text evidence="3">The sequence shown here is derived from an EMBL/GenBank/DDBJ whole genome shotgun (WGS) entry which is preliminary data.</text>
</comment>
<keyword evidence="2" id="KW-0732">Signal</keyword>
<evidence type="ECO:0000256" key="2">
    <source>
        <dbReference type="SAM" id="SignalP"/>
    </source>
</evidence>